<dbReference type="PROSITE" id="PS51257">
    <property type="entry name" value="PROKAR_LIPOPROTEIN"/>
    <property type="match status" value="1"/>
</dbReference>
<dbReference type="EMBL" id="CP064654">
    <property type="protein sequence ID" value="QPC97864.1"/>
    <property type="molecule type" value="Genomic_DNA"/>
</dbReference>
<dbReference type="Gene3D" id="2.40.160.90">
    <property type="match status" value="1"/>
</dbReference>
<dbReference type="RefSeq" id="WP_200980874.1">
    <property type="nucleotide sequence ID" value="NZ_CP064654.1"/>
</dbReference>
<accession>A0A7S8ITJ9</accession>
<evidence type="ECO:0000313" key="3">
    <source>
        <dbReference type="EMBL" id="QPC97864.1"/>
    </source>
</evidence>
<keyword evidence="4" id="KW-1185">Reference proteome</keyword>
<dbReference type="AlphaFoldDB" id="A0A7S8ITJ9"/>
<feature type="region of interest" description="Disordered" evidence="1">
    <location>
        <begin position="23"/>
        <end position="49"/>
    </location>
</feature>
<gene>
    <name evidence="3" type="ORF">IRL76_08090</name>
</gene>
<sequence>MKFSKASTLVLALALCACGGGDGSSPPPTGGGGGSSGGGTPTPTPSPVTYSKFADLTGQQAFASTCGGEEIFNGQTFTNGGTGFGEGIAINSDRSGPSYDITVQQMGFNPPFSLSFTQADRDPAAPAGTERYKKTDASGNAQRFGVSVVTLGGVTQDYVRLATLSSPTGVGFVSIGCAFGVPTVLSDVPSATKSYSKAVATGILRLVENAGTLGMGPVHTYSTSPTTMTATANPANGQISFTLNLKGQEVVAGTVSDTVTDLGTYTGSTTIDGSKQSFSGIVSTSGGLVVGNFGGWFFGPQGATMAVSFKMTERRPDNSDVTYGGVTFLSP</sequence>
<proteinExistence type="predicted"/>
<feature type="chain" id="PRO_5032957532" description="Transferrin-binding protein B C-lobe/N-lobe beta barrel domain-containing protein" evidence="2">
    <location>
        <begin position="20"/>
        <end position="331"/>
    </location>
</feature>
<feature type="compositionally biased region" description="Gly residues" evidence="1">
    <location>
        <begin position="30"/>
        <end position="40"/>
    </location>
</feature>
<organism evidence="3 4">
    <name type="scientific">Qipengyuania soli</name>
    <dbReference type="NCBI Taxonomy" id="2782568"/>
    <lineage>
        <taxon>Bacteria</taxon>
        <taxon>Pseudomonadati</taxon>
        <taxon>Pseudomonadota</taxon>
        <taxon>Alphaproteobacteria</taxon>
        <taxon>Sphingomonadales</taxon>
        <taxon>Erythrobacteraceae</taxon>
        <taxon>Qipengyuania</taxon>
    </lineage>
</organism>
<dbReference type="KEGG" id="qso:IRL76_08090"/>
<evidence type="ECO:0000313" key="4">
    <source>
        <dbReference type="Proteomes" id="UP000594459"/>
    </source>
</evidence>
<protein>
    <recommendedName>
        <fullName evidence="5">Transferrin-binding protein B C-lobe/N-lobe beta barrel domain-containing protein</fullName>
    </recommendedName>
</protein>
<evidence type="ECO:0008006" key="5">
    <source>
        <dbReference type="Google" id="ProtNLM"/>
    </source>
</evidence>
<evidence type="ECO:0000256" key="1">
    <source>
        <dbReference type="SAM" id="MobiDB-lite"/>
    </source>
</evidence>
<name>A0A7S8ITJ9_9SPHN</name>
<dbReference type="Proteomes" id="UP000594459">
    <property type="component" value="Chromosome"/>
</dbReference>
<evidence type="ECO:0000256" key="2">
    <source>
        <dbReference type="SAM" id="SignalP"/>
    </source>
</evidence>
<keyword evidence="2" id="KW-0732">Signal</keyword>
<reference evidence="3 4" key="1">
    <citation type="submission" date="2020-11" db="EMBL/GenBank/DDBJ databases">
        <title>The genome sequence of Erythrobacter sp. 6D36.</title>
        <authorList>
            <person name="Liu Y."/>
        </authorList>
    </citation>
    <scope>NUCLEOTIDE SEQUENCE [LARGE SCALE GENOMIC DNA]</scope>
    <source>
        <strain evidence="3 4">6D36</strain>
    </source>
</reference>
<feature type="signal peptide" evidence="2">
    <location>
        <begin position="1"/>
        <end position="19"/>
    </location>
</feature>